<evidence type="ECO:0000256" key="1">
    <source>
        <dbReference type="SAM" id="MobiDB-lite"/>
    </source>
</evidence>
<evidence type="ECO:0000313" key="3">
    <source>
        <dbReference type="Proteomes" id="UP000245771"/>
    </source>
</evidence>
<reference evidence="2 3" key="1">
    <citation type="journal article" date="2018" name="Mol. Biol. Evol.">
        <title>Broad Genomic Sampling Reveals a Smut Pathogenic Ancestry of the Fungal Clade Ustilaginomycotina.</title>
        <authorList>
            <person name="Kijpornyongpan T."/>
            <person name="Mondo S.J."/>
            <person name="Barry K."/>
            <person name="Sandor L."/>
            <person name="Lee J."/>
            <person name="Lipzen A."/>
            <person name="Pangilinan J."/>
            <person name="LaButti K."/>
            <person name="Hainaut M."/>
            <person name="Henrissat B."/>
            <person name="Grigoriev I.V."/>
            <person name="Spatafora J.W."/>
            <person name="Aime M.C."/>
        </authorList>
    </citation>
    <scope>NUCLEOTIDE SEQUENCE [LARGE SCALE GENOMIC DNA]</scope>
    <source>
        <strain evidence="2 3">MCA 3882</strain>
    </source>
</reference>
<dbReference type="InParanoid" id="A0A316V5R0"/>
<dbReference type="GeneID" id="37022860"/>
<accession>A0A316V5R0</accession>
<protein>
    <submittedName>
        <fullName evidence="2">Uncharacterized protein</fullName>
    </submittedName>
</protein>
<evidence type="ECO:0000313" key="2">
    <source>
        <dbReference type="EMBL" id="PWN32574.1"/>
    </source>
</evidence>
<proteinExistence type="predicted"/>
<dbReference type="Proteomes" id="UP000245771">
    <property type="component" value="Unassembled WGS sequence"/>
</dbReference>
<organism evidence="2 3">
    <name type="scientific">Meira miltonrushii</name>
    <dbReference type="NCBI Taxonomy" id="1280837"/>
    <lineage>
        <taxon>Eukaryota</taxon>
        <taxon>Fungi</taxon>
        <taxon>Dikarya</taxon>
        <taxon>Basidiomycota</taxon>
        <taxon>Ustilaginomycotina</taxon>
        <taxon>Exobasidiomycetes</taxon>
        <taxon>Exobasidiales</taxon>
        <taxon>Brachybasidiaceae</taxon>
        <taxon>Meira</taxon>
    </lineage>
</organism>
<name>A0A316V5R0_9BASI</name>
<keyword evidence="3" id="KW-1185">Reference proteome</keyword>
<dbReference type="AlphaFoldDB" id="A0A316V5R0"/>
<dbReference type="EMBL" id="KZ819605">
    <property type="protein sequence ID" value="PWN32574.1"/>
    <property type="molecule type" value="Genomic_DNA"/>
</dbReference>
<feature type="region of interest" description="Disordered" evidence="1">
    <location>
        <begin position="134"/>
        <end position="173"/>
    </location>
</feature>
<gene>
    <name evidence="2" type="ORF">FA14DRAFT_181258</name>
</gene>
<dbReference type="RefSeq" id="XP_025352876.1">
    <property type="nucleotide sequence ID" value="XM_025501079.1"/>
</dbReference>
<sequence length="364" mass="39854">MSTEPNSTQIRSALDQLTYVKRILEGDQNLSLEDLLSSANAAQILTTNTKEEGDGMIPTGGLHGAVPALLEPLSKPNSMQFEPRKYLTLANSLARRFGSETKEAGQAGDAIELARGIARDHSTQLVNKTSILEQRKRRRQDGSLGLLSESTSNIPDTWDQSKKKGEGNTAMPRMSYKFPGQDSIPDILTKITDAPSVESALSVWKSTLSNIDAEAAASLSYSTQWLRSDLIRLRIDMDQVGTAILWASLHQGDTLKHPIQLQRINILAETEMQPDLTADNSLHLSAQSSFPLYRQLTAQILAKVLDNTSENDSWKILFSTLFALAGLCHLHDPFPNFPSNLSNQPCRGTVAVLGAFANWDIGGI</sequence>